<gene>
    <name evidence="2" type="ORF">MERR_LOCUS27781</name>
</gene>
<dbReference type="AlphaFoldDB" id="A0A6D2JL95"/>
<protein>
    <submittedName>
        <fullName evidence="2">Uncharacterized protein</fullName>
    </submittedName>
</protein>
<evidence type="ECO:0000256" key="1">
    <source>
        <dbReference type="SAM" id="MobiDB-lite"/>
    </source>
</evidence>
<proteinExistence type="predicted"/>
<dbReference type="Proteomes" id="UP000467841">
    <property type="component" value="Unassembled WGS sequence"/>
</dbReference>
<feature type="region of interest" description="Disordered" evidence="1">
    <location>
        <begin position="1"/>
        <end position="26"/>
    </location>
</feature>
<evidence type="ECO:0000313" key="3">
    <source>
        <dbReference type="Proteomes" id="UP000467841"/>
    </source>
</evidence>
<organism evidence="2 3">
    <name type="scientific">Microthlaspi erraticum</name>
    <dbReference type="NCBI Taxonomy" id="1685480"/>
    <lineage>
        <taxon>Eukaryota</taxon>
        <taxon>Viridiplantae</taxon>
        <taxon>Streptophyta</taxon>
        <taxon>Embryophyta</taxon>
        <taxon>Tracheophyta</taxon>
        <taxon>Spermatophyta</taxon>
        <taxon>Magnoliopsida</taxon>
        <taxon>eudicotyledons</taxon>
        <taxon>Gunneridae</taxon>
        <taxon>Pentapetalae</taxon>
        <taxon>rosids</taxon>
        <taxon>malvids</taxon>
        <taxon>Brassicales</taxon>
        <taxon>Brassicaceae</taxon>
        <taxon>Coluteocarpeae</taxon>
        <taxon>Microthlaspi</taxon>
    </lineage>
</organism>
<reference evidence="2" key="1">
    <citation type="submission" date="2020-01" db="EMBL/GenBank/DDBJ databases">
        <authorList>
            <person name="Mishra B."/>
        </authorList>
    </citation>
    <scope>NUCLEOTIDE SEQUENCE [LARGE SCALE GENOMIC DNA]</scope>
</reference>
<evidence type="ECO:0000313" key="2">
    <source>
        <dbReference type="EMBL" id="CAA7040546.1"/>
    </source>
</evidence>
<sequence length="87" mass="9693">MAHWNHSGSGSGAPGSGGGANLETRQEDLSLGQLSIDDSSDSIYRQLELSCHWNSPVLLAIKGNRREEKEAPRKRQRYIDVRMMNQP</sequence>
<name>A0A6D2JL95_9BRAS</name>
<keyword evidence="3" id="KW-1185">Reference proteome</keyword>
<accession>A0A6D2JL95</accession>
<dbReference type="EMBL" id="CACVBM020001229">
    <property type="protein sequence ID" value="CAA7040546.1"/>
    <property type="molecule type" value="Genomic_DNA"/>
</dbReference>
<feature type="compositionally biased region" description="Gly residues" evidence="1">
    <location>
        <begin position="9"/>
        <end position="20"/>
    </location>
</feature>
<comment type="caution">
    <text evidence="2">The sequence shown here is derived from an EMBL/GenBank/DDBJ whole genome shotgun (WGS) entry which is preliminary data.</text>
</comment>